<evidence type="ECO:0008006" key="3">
    <source>
        <dbReference type="Google" id="ProtNLM"/>
    </source>
</evidence>
<dbReference type="OrthoDB" id="157052at2"/>
<proteinExistence type="predicted"/>
<organism evidence="1 2">
    <name type="scientific">Actinomycetospora succinea</name>
    <dbReference type="NCBI Taxonomy" id="663603"/>
    <lineage>
        <taxon>Bacteria</taxon>
        <taxon>Bacillati</taxon>
        <taxon>Actinomycetota</taxon>
        <taxon>Actinomycetes</taxon>
        <taxon>Pseudonocardiales</taxon>
        <taxon>Pseudonocardiaceae</taxon>
        <taxon>Actinomycetospora</taxon>
    </lineage>
</organism>
<gene>
    <name evidence="1" type="ORF">EV188_105230</name>
</gene>
<name>A0A4R6V927_9PSEU</name>
<dbReference type="Pfam" id="PF21863">
    <property type="entry name" value="HTH_67"/>
    <property type="match status" value="1"/>
</dbReference>
<dbReference type="EMBL" id="SNYO01000005">
    <property type="protein sequence ID" value="TDQ55832.1"/>
    <property type="molecule type" value="Genomic_DNA"/>
</dbReference>
<reference evidence="1 2" key="1">
    <citation type="submission" date="2019-03" db="EMBL/GenBank/DDBJ databases">
        <title>Genomic Encyclopedia of Type Strains, Phase IV (KMG-IV): sequencing the most valuable type-strain genomes for metagenomic binning, comparative biology and taxonomic classification.</title>
        <authorList>
            <person name="Goeker M."/>
        </authorList>
    </citation>
    <scope>NUCLEOTIDE SEQUENCE [LARGE SCALE GENOMIC DNA]</scope>
    <source>
        <strain evidence="1 2">DSM 45775</strain>
    </source>
</reference>
<keyword evidence="2" id="KW-1185">Reference proteome</keyword>
<comment type="caution">
    <text evidence="1">The sequence shown here is derived from an EMBL/GenBank/DDBJ whole genome shotgun (WGS) entry which is preliminary data.</text>
</comment>
<protein>
    <recommendedName>
        <fullName evidence="3">SalK</fullName>
    </recommendedName>
</protein>
<sequence length="302" mass="32061">MDFDEARSVFCRPRTAPVVDPRTEATPARRLRDAVEPLAMVTVWSDAAAKESGDAGLDFLGGYVGGRASVLGDVEGTVVAAAFAVFEPGLVGGLWDQARAACPVADLRGMRERAGTAALRAVLADVREAEVDAVVEPLRVALDPVDVMGRPLSAGMSALPWPRDAYGRLWHATTLLREHRGDSHVAACVAAGLDGIESNVLTELWVGFDLLEYTSTRGWSPEAMDAALARLRARGLVDGDALSAEGARFRDGVEAATDLAQQPLVDALGDDVDRLVDTLGSWSEAVVARGWFPPDPYKRAAG</sequence>
<accession>A0A4R6V927</accession>
<dbReference type="RefSeq" id="WP_133827987.1">
    <property type="nucleotide sequence ID" value="NZ_BAABHR010000072.1"/>
</dbReference>
<evidence type="ECO:0000313" key="1">
    <source>
        <dbReference type="EMBL" id="TDQ55832.1"/>
    </source>
</evidence>
<dbReference type="Proteomes" id="UP000295705">
    <property type="component" value="Unassembled WGS sequence"/>
</dbReference>
<dbReference type="AlphaFoldDB" id="A0A4R6V927"/>
<evidence type="ECO:0000313" key="2">
    <source>
        <dbReference type="Proteomes" id="UP000295705"/>
    </source>
</evidence>
<dbReference type="InterPro" id="IPR054058">
    <property type="entry name" value="HTH_67"/>
</dbReference>
<dbReference type="NCBIfam" id="NF047719">
    <property type="entry name" value="SCO6745_fam_HTH"/>
    <property type="match status" value="1"/>
</dbReference>